<dbReference type="InterPro" id="IPR036397">
    <property type="entry name" value="RNaseH_sf"/>
</dbReference>
<gene>
    <name evidence="2" type="ORF">B4U79_03233</name>
</gene>
<dbReference type="InterPro" id="IPR052338">
    <property type="entry name" value="Transposase_5"/>
</dbReference>
<name>A0A443Q7A7_9ACAR</name>
<dbReference type="PANTHER" id="PTHR23022:SF134">
    <property type="entry name" value="TRANSPOSABLE ELEMENT TC1 TRANSPOSASE"/>
    <property type="match status" value="1"/>
</dbReference>
<sequence>MRAQDWQSWVFTDEKVFQSYANGTFYVWRQRKERYNPRFLQTVQKSGRFSVYVHGWISYNGLGNITFINGNMNSAKYCEILKEQLPLISQSFAGQNFTFIQDKHPSHFSNETLSWIENFKSENESIRFTLDNWVSKGADLNIIENVWHILQDKVCDKIRNLGIPQNEMMLRIYILNSWNEIQSDLTICETLYNSLPSRFR</sequence>
<reference evidence="2 3" key="1">
    <citation type="journal article" date="2018" name="Gigascience">
        <title>Genomes of trombidid mites reveal novel predicted allergens and laterally-transferred genes associated with secondary metabolism.</title>
        <authorList>
            <person name="Dong X."/>
            <person name="Chaisiri K."/>
            <person name="Xia D."/>
            <person name="Armstrong S.D."/>
            <person name="Fang Y."/>
            <person name="Donnelly M.J."/>
            <person name="Kadowaki T."/>
            <person name="McGarry J.W."/>
            <person name="Darby A.C."/>
            <person name="Makepeace B.L."/>
        </authorList>
    </citation>
    <scope>NUCLEOTIDE SEQUENCE [LARGE SCALE GENOMIC DNA]</scope>
    <source>
        <strain evidence="2">UoL-WK</strain>
    </source>
</reference>
<dbReference type="Proteomes" id="UP000285301">
    <property type="component" value="Unassembled WGS sequence"/>
</dbReference>
<dbReference type="PANTHER" id="PTHR23022">
    <property type="entry name" value="TRANSPOSABLE ELEMENT-RELATED"/>
    <property type="match status" value="1"/>
</dbReference>
<dbReference type="EMBL" id="NCKU01018077">
    <property type="protein sequence ID" value="RWR98879.1"/>
    <property type="molecule type" value="Genomic_DNA"/>
</dbReference>
<keyword evidence="3" id="KW-1185">Reference proteome</keyword>
<protein>
    <submittedName>
        <fullName evidence="2">Transposable element tc3 transposase-like protein</fullName>
    </submittedName>
</protein>
<evidence type="ECO:0000313" key="2">
    <source>
        <dbReference type="EMBL" id="RWR98879.1"/>
    </source>
</evidence>
<dbReference type="GO" id="GO:0003676">
    <property type="term" value="F:nucleic acid binding"/>
    <property type="evidence" value="ECO:0007669"/>
    <property type="project" value="InterPro"/>
</dbReference>
<dbReference type="STRING" id="1965070.A0A443Q7A7"/>
<evidence type="ECO:0000313" key="3">
    <source>
        <dbReference type="Proteomes" id="UP000285301"/>
    </source>
</evidence>
<organism evidence="2 3">
    <name type="scientific">Dinothrombium tinctorium</name>
    <dbReference type="NCBI Taxonomy" id="1965070"/>
    <lineage>
        <taxon>Eukaryota</taxon>
        <taxon>Metazoa</taxon>
        <taxon>Ecdysozoa</taxon>
        <taxon>Arthropoda</taxon>
        <taxon>Chelicerata</taxon>
        <taxon>Arachnida</taxon>
        <taxon>Acari</taxon>
        <taxon>Acariformes</taxon>
        <taxon>Trombidiformes</taxon>
        <taxon>Prostigmata</taxon>
        <taxon>Anystina</taxon>
        <taxon>Parasitengona</taxon>
        <taxon>Trombidioidea</taxon>
        <taxon>Trombidiidae</taxon>
        <taxon>Dinothrombium</taxon>
    </lineage>
</organism>
<dbReference type="Pfam" id="PF13358">
    <property type="entry name" value="DDE_3"/>
    <property type="match status" value="1"/>
</dbReference>
<comment type="caution">
    <text evidence="2">The sequence shown here is derived from an EMBL/GenBank/DDBJ whole genome shotgun (WGS) entry which is preliminary data.</text>
</comment>
<dbReference type="Gene3D" id="3.30.420.10">
    <property type="entry name" value="Ribonuclease H-like superfamily/Ribonuclease H"/>
    <property type="match status" value="1"/>
</dbReference>
<accession>A0A443Q7A7</accession>
<dbReference type="AlphaFoldDB" id="A0A443Q7A7"/>
<feature type="non-terminal residue" evidence="2">
    <location>
        <position position="200"/>
    </location>
</feature>
<evidence type="ECO:0000259" key="1">
    <source>
        <dbReference type="Pfam" id="PF13358"/>
    </source>
</evidence>
<dbReference type="InterPro" id="IPR038717">
    <property type="entry name" value="Tc1-like_DDE_dom"/>
</dbReference>
<dbReference type="OrthoDB" id="6507355at2759"/>
<feature type="domain" description="Tc1-like transposase DDE" evidence="1">
    <location>
        <begin position="10"/>
        <end position="156"/>
    </location>
</feature>
<proteinExistence type="predicted"/>